<name>A0A0A9AJI3_ARUDO</name>
<sequence>MVNALIRRSVSTLPGTNQRF</sequence>
<reference evidence="1" key="1">
    <citation type="submission" date="2014-09" db="EMBL/GenBank/DDBJ databases">
        <authorList>
            <person name="Magalhaes I.L.F."/>
            <person name="Oliveira U."/>
            <person name="Santos F.R."/>
            <person name="Vidigal T.H.D.A."/>
            <person name="Brescovit A.D."/>
            <person name="Santos A.J."/>
        </authorList>
    </citation>
    <scope>NUCLEOTIDE SEQUENCE</scope>
    <source>
        <tissue evidence="1">Shoot tissue taken approximately 20 cm above the soil surface</tissue>
    </source>
</reference>
<accession>A0A0A9AJI3</accession>
<dbReference type="EMBL" id="GBRH01250653">
    <property type="protein sequence ID" value="JAD47242.1"/>
    <property type="molecule type" value="Transcribed_RNA"/>
</dbReference>
<protein>
    <submittedName>
        <fullName evidence="1">Uncharacterized protein</fullName>
    </submittedName>
</protein>
<reference evidence="1" key="2">
    <citation type="journal article" date="2015" name="Data Brief">
        <title>Shoot transcriptome of the giant reed, Arundo donax.</title>
        <authorList>
            <person name="Barrero R.A."/>
            <person name="Guerrero F.D."/>
            <person name="Moolhuijzen P."/>
            <person name="Goolsby J.A."/>
            <person name="Tidwell J."/>
            <person name="Bellgard S.E."/>
            <person name="Bellgard M.I."/>
        </authorList>
    </citation>
    <scope>NUCLEOTIDE SEQUENCE</scope>
    <source>
        <tissue evidence="1">Shoot tissue taken approximately 20 cm above the soil surface</tissue>
    </source>
</reference>
<proteinExistence type="predicted"/>
<evidence type="ECO:0000313" key="1">
    <source>
        <dbReference type="EMBL" id="JAD47242.1"/>
    </source>
</evidence>
<dbReference type="AlphaFoldDB" id="A0A0A9AJI3"/>
<organism evidence="1">
    <name type="scientific">Arundo donax</name>
    <name type="common">Giant reed</name>
    <name type="synonym">Donax arundinaceus</name>
    <dbReference type="NCBI Taxonomy" id="35708"/>
    <lineage>
        <taxon>Eukaryota</taxon>
        <taxon>Viridiplantae</taxon>
        <taxon>Streptophyta</taxon>
        <taxon>Embryophyta</taxon>
        <taxon>Tracheophyta</taxon>
        <taxon>Spermatophyta</taxon>
        <taxon>Magnoliopsida</taxon>
        <taxon>Liliopsida</taxon>
        <taxon>Poales</taxon>
        <taxon>Poaceae</taxon>
        <taxon>PACMAD clade</taxon>
        <taxon>Arundinoideae</taxon>
        <taxon>Arundineae</taxon>
        <taxon>Arundo</taxon>
    </lineage>
</organism>